<keyword evidence="3" id="KW-1185">Reference proteome</keyword>
<sequence length="84" mass="9364">MSRGRAGAEGPRRAADRGRPSSEPGGWRGRAAPFEVHACPGRFLDIYRLTEGQWVLAHSLAGEERVRAESFEAIEFELPLLWSE</sequence>
<dbReference type="Proteomes" id="UP000182229">
    <property type="component" value="Unassembled WGS sequence"/>
</dbReference>
<feature type="compositionally biased region" description="Basic and acidic residues" evidence="1">
    <location>
        <begin position="10"/>
        <end position="20"/>
    </location>
</feature>
<reference evidence="3" key="1">
    <citation type="submission" date="2016-11" db="EMBL/GenBank/DDBJ databases">
        <authorList>
            <person name="Shukria A."/>
            <person name="Stevens D.C."/>
        </authorList>
    </citation>
    <scope>NUCLEOTIDE SEQUENCE [LARGE SCALE GENOMIC DNA]</scope>
    <source>
        <strain evidence="3">Cbfe23</strain>
    </source>
</reference>
<evidence type="ECO:0000313" key="3">
    <source>
        <dbReference type="Proteomes" id="UP000182229"/>
    </source>
</evidence>
<protein>
    <submittedName>
        <fullName evidence="2">Uncharacterized protein</fullName>
    </submittedName>
</protein>
<gene>
    <name evidence="2" type="ORF">BON30_06365</name>
</gene>
<organism evidence="2 3">
    <name type="scientific">Cystobacter ferrugineus</name>
    <dbReference type="NCBI Taxonomy" id="83449"/>
    <lineage>
        <taxon>Bacteria</taxon>
        <taxon>Pseudomonadati</taxon>
        <taxon>Myxococcota</taxon>
        <taxon>Myxococcia</taxon>
        <taxon>Myxococcales</taxon>
        <taxon>Cystobacterineae</taxon>
        <taxon>Archangiaceae</taxon>
        <taxon>Cystobacter</taxon>
    </lineage>
</organism>
<evidence type="ECO:0000256" key="1">
    <source>
        <dbReference type="SAM" id="MobiDB-lite"/>
    </source>
</evidence>
<comment type="caution">
    <text evidence="2">The sequence shown here is derived from an EMBL/GenBank/DDBJ whole genome shotgun (WGS) entry which is preliminary data.</text>
</comment>
<dbReference type="EMBL" id="MPIN01000001">
    <property type="protein sequence ID" value="OJH42794.1"/>
    <property type="molecule type" value="Genomic_DNA"/>
</dbReference>
<feature type="region of interest" description="Disordered" evidence="1">
    <location>
        <begin position="1"/>
        <end position="31"/>
    </location>
</feature>
<name>A0A1L9BKF0_9BACT</name>
<reference evidence="2 3" key="2">
    <citation type="submission" date="2016-12" db="EMBL/GenBank/DDBJ databases">
        <title>Draft Genome Sequence of Cystobacter ferrugineus Strain Cbfe23.</title>
        <authorList>
            <person name="Akbar S."/>
            <person name="Dowd S.E."/>
            <person name="Stevens D.C."/>
        </authorList>
    </citation>
    <scope>NUCLEOTIDE SEQUENCE [LARGE SCALE GENOMIC DNA]</scope>
    <source>
        <strain evidence="2 3">Cbfe23</strain>
    </source>
</reference>
<accession>A0A1L9BKF0</accession>
<proteinExistence type="predicted"/>
<evidence type="ECO:0000313" key="2">
    <source>
        <dbReference type="EMBL" id="OJH42794.1"/>
    </source>
</evidence>
<dbReference type="AlphaFoldDB" id="A0A1L9BKF0"/>